<proteinExistence type="predicted"/>
<dbReference type="PANTHER" id="PTHR43400:SF7">
    <property type="entry name" value="FAD-DEPENDENT OXIDOREDUCTASE 2 FAD BINDING DOMAIN-CONTAINING PROTEIN"/>
    <property type="match status" value="1"/>
</dbReference>
<dbReference type="Proteomes" id="UP000198397">
    <property type="component" value="Unassembled WGS sequence"/>
</dbReference>
<dbReference type="RefSeq" id="WP_089384718.1">
    <property type="nucleotide sequence ID" value="NZ_FZNQ01000008.1"/>
</dbReference>
<reference evidence="6 7" key="1">
    <citation type="submission" date="2017-06" db="EMBL/GenBank/DDBJ databases">
        <authorList>
            <person name="Kim H.J."/>
            <person name="Triplett B.A."/>
        </authorList>
    </citation>
    <scope>NUCLEOTIDE SEQUENCE [LARGE SCALE GENOMIC DNA]</scope>
    <source>
        <strain evidence="6 7">DSM 8800</strain>
    </source>
</reference>
<keyword evidence="2" id="KW-0285">Flavoprotein</keyword>
<dbReference type="OrthoDB" id="205890at2157"/>
<accession>A0A238WJE3</accession>
<evidence type="ECO:0000256" key="1">
    <source>
        <dbReference type="ARBA" id="ARBA00001974"/>
    </source>
</evidence>
<keyword evidence="7" id="KW-1185">Reference proteome</keyword>
<evidence type="ECO:0000313" key="6">
    <source>
        <dbReference type="EMBL" id="SNR46354.1"/>
    </source>
</evidence>
<evidence type="ECO:0000259" key="5">
    <source>
        <dbReference type="Pfam" id="PF00890"/>
    </source>
</evidence>
<dbReference type="SUPFAM" id="SSF56425">
    <property type="entry name" value="Succinate dehydrogenase/fumarate reductase flavoprotein, catalytic domain"/>
    <property type="match status" value="1"/>
</dbReference>
<dbReference type="InterPro" id="IPR050315">
    <property type="entry name" value="FAD-oxidoreductase_2"/>
</dbReference>
<feature type="domain" description="FAD-dependent oxidoreductase 2 FAD-binding" evidence="5">
    <location>
        <begin position="8"/>
        <end position="444"/>
    </location>
</feature>
<dbReference type="PRINTS" id="PR00411">
    <property type="entry name" value="PNDRDTASEI"/>
</dbReference>
<dbReference type="PANTHER" id="PTHR43400">
    <property type="entry name" value="FUMARATE REDUCTASE"/>
    <property type="match status" value="1"/>
</dbReference>
<keyword evidence="4" id="KW-0560">Oxidoreductase</keyword>
<sequence>MNVIDDQDLVVVGCGIAGLSAANRAVELGLDVTVLEKAPKENRGGHTWHSESFRVASTDCDLEQYGYEFAIDDYTPEDFYADIMKQTNGRADPDLARTIVDEIGGTVEWLTEHGVEWDMEPLNSGYTVARTFFDGDQLVSALVEAAESEGATFQYRTEAREIVFDDGEVAGVRARTDDGHVEFRSDAVVVAAGGYESSEEKRTRYYGSDYDAIKVRGSRYNTGEGIDMVLDAGGRATGQWGGAHMALIDSASPDYEGGANRVDGYQYGVLLNDRGERFFDEGEDARAHTYAKLGRIIFEEPNHVAYIVIDDSLTEHMRATGPGDWVTGDSVAAVLDELGCASPETGAETVAAFNEATDPDDFDPDSLDGNRTHGLDPEKTNWAIPLEEPPFHGYRVTGGITFGFGGAATDDRARALDTIGRPIPGLYVAGNTTGGLFYDNYPGGTGLANGAVFGRIAAEESAEFVGMVPAGVGNDA</sequence>
<protein>
    <submittedName>
        <fullName evidence="6">Tricarballylate dehydrogenase</fullName>
    </submittedName>
</protein>
<dbReference type="GO" id="GO:0016491">
    <property type="term" value="F:oxidoreductase activity"/>
    <property type="evidence" value="ECO:0007669"/>
    <property type="project" value="UniProtKB-KW"/>
</dbReference>
<dbReference type="Gene3D" id="3.50.50.60">
    <property type="entry name" value="FAD/NAD(P)-binding domain"/>
    <property type="match status" value="1"/>
</dbReference>
<comment type="cofactor">
    <cofactor evidence="1">
        <name>FAD</name>
        <dbReference type="ChEBI" id="CHEBI:57692"/>
    </cofactor>
</comment>
<dbReference type="Gene3D" id="3.90.700.10">
    <property type="entry name" value="Succinate dehydrogenase/fumarate reductase flavoprotein, catalytic domain"/>
    <property type="match status" value="1"/>
</dbReference>
<dbReference type="AlphaFoldDB" id="A0A238WJE3"/>
<dbReference type="SUPFAM" id="SSF51905">
    <property type="entry name" value="FAD/NAD(P)-binding domain"/>
    <property type="match status" value="1"/>
</dbReference>
<organism evidence="6 7">
    <name type="scientific">Halorubrum vacuolatum</name>
    <name type="common">Natronobacterium vacuolatum</name>
    <dbReference type="NCBI Taxonomy" id="63740"/>
    <lineage>
        <taxon>Archaea</taxon>
        <taxon>Methanobacteriati</taxon>
        <taxon>Methanobacteriota</taxon>
        <taxon>Stenosarchaea group</taxon>
        <taxon>Halobacteria</taxon>
        <taxon>Halobacteriales</taxon>
        <taxon>Haloferacaceae</taxon>
        <taxon>Halorubrum</taxon>
    </lineage>
</organism>
<dbReference type="InterPro" id="IPR036188">
    <property type="entry name" value="FAD/NAD-bd_sf"/>
</dbReference>
<name>A0A238WJE3_HALVU</name>
<evidence type="ECO:0000256" key="4">
    <source>
        <dbReference type="ARBA" id="ARBA00023002"/>
    </source>
</evidence>
<dbReference type="InterPro" id="IPR027477">
    <property type="entry name" value="Succ_DH/fumarate_Rdtase_cat_sf"/>
</dbReference>
<evidence type="ECO:0000256" key="2">
    <source>
        <dbReference type="ARBA" id="ARBA00022630"/>
    </source>
</evidence>
<dbReference type="NCBIfam" id="NF006130">
    <property type="entry name" value="PRK08274.1"/>
    <property type="match status" value="1"/>
</dbReference>
<gene>
    <name evidence="6" type="ORF">SAMN06264855_10835</name>
</gene>
<keyword evidence="3" id="KW-0274">FAD</keyword>
<evidence type="ECO:0000256" key="3">
    <source>
        <dbReference type="ARBA" id="ARBA00022827"/>
    </source>
</evidence>
<dbReference type="InterPro" id="IPR003953">
    <property type="entry name" value="FAD-dep_OxRdtase_2_FAD-bd"/>
</dbReference>
<dbReference type="EMBL" id="FZNQ01000008">
    <property type="protein sequence ID" value="SNR46354.1"/>
    <property type="molecule type" value="Genomic_DNA"/>
</dbReference>
<dbReference type="Pfam" id="PF00890">
    <property type="entry name" value="FAD_binding_2"/>
    <property type="match status" value="1"/>
</dbReference>
<evidence type="ECO:0000313" key="7">
    <source>
        <dbReference type="Proteomes" id="UP000198397"/>
    </source>
</evidence>